<feature type="region of interest" description="Disordered" evidence="1">
    <location>
        <begin position="185"/>
        <end position="224"/>
    </location>
</feature>
<keyword evidence="2" id="KW-1133">Transmembrane helix</keyword>
<proteinExistence type="predicted"/>
<evidence type="ECO:0000313" key="4">
    <source>
        <dbReference type="Proteomes" id="UP001473302"/>
    </source>
</evidence>
<feature type="transmembrane region" description="Helical" evidence="2">
    <location>
        <begin position="12"/>
        <end position="33"/>
    </location>
</feature>
<organism evidence="3 4">
    <name type="scientific">Mucor flavus</name>
    <dbReference type="NCBI Taxonomy" id="439312"/>
    <lineage>
        <taxon>Eukaryota</taxon>
        <taxon>Fungi</taxon>
        <taxon>Fungi incertae sedis</taxon>
        <taxon>Mucoromycota</taxon>
        <taxon>Mucoromycotina</taxon>
        <taxon>Mucoromycetes</taxon>
        <taxon>Mucorales</taxon>
        <taxon>Mucorineae</taxon>
        <taxon>Mucoraceae</taxon>
        <taxon>Mucor</taxon>
    </lineage>
</organism>
<reference evidence="3 4" key="1">
    <citation type="submission" date="2024-04" db="EMBL/GenBank/DDBJ databases">
        <title>genome sequences of Mucor flavus KT1a and Helicostylum pulchrum KT1b strains isolated from the surface of a dry-aged beef.</title>
        <authorList>
            <person name="Toyotome T."/>
            <person name="Hosono M."/>
            <person name="Torimaru M."/>
            <person name="Fukuda K."/>
            <person name="Mikami N."/>
        </authorList>
    </citation>
    <scope>NUCLEOTIDE SEQUENCE [LARGE SCALE GENOMIC DNA]</scope>
    <source>
        <strain evidence="3 4">KT1a</strain>
    </source>
</reference>
<evidence type="ECO:0000256" key="2">
    <source>
        <dbReference type="SAM" id="Phobius"/>
    </source>
</evidence>
<evidence type="ECO:0000313" key="3">
    <source>
        <dbReference type="EMBL" id="GAA5814885.1"/>
    </source>
</evidence>
<evidence type="ECO:0000256" key="1">
    <source>
        <dbReference type="SAM" id="MobiDB-lite"/>
    </source>
</evidence>
<dbReference type="EMBL" id="BAABUK010000023">
    <property type="protein sequence ID" value="GAA5814885.1"/>
    <property type="molecule type" value="Genomic_DNA"/>
</dbReference>
<gene>
    <name evidence="3" type="ORF">MFLAVUS_008388</name>
</gene>
<sequence length="425" mass="45996">MFTDLENNINIIYSALFTALTWFIQCIFVLAVFEVISDIPVLTGPFFICRDMMFKISSFLPAIVLPLRNLCKSGYTAAPITLPLLPGSTLLSSTGATSPAKDVPTNDELVLPAVEDVSDTVPPLAEESLIDSDDALRPEAVTRPFLREVESDTRGSCLALRTVMSSPKVVDSCWELMDWTVGSNGLESSRPALDTSSSLESSRPALDTSSSLESNEESKGVASGDYSNNVSLIEALAYDGNASIRFGDAWFLQDGDNDGAYVNDFTSAPLEWDLNDLINSDPESLSASEDVEEASASKDVDDAFASFGCGVFAAAVPEAGNNGDKESSSVSADASAPEAEAKDSPCDKSTFYHLSDWSLDADKTKYEEWYCSGPQLVLEADDSDEDAMRFVCSEPTPFDRFASMPAKKYTRASIFDDDDEDDDEE</sequence>
<protein>
    <submittedName>
        <fullName evidence="3">Uncharacterized protein</fullName>
    </submittedName>
</protein>
<keyword evidence="2" id="KW-0812">Transmembrane</keyword>
<comment type="caution">
    <text evidence="3">The sequence shown here is derived from an EMBL/GenBank/DDBJ whole genome shotgun (WGS) entry which is preliminary data.</text>
</comment>
<feature type="compositionally biased region" description="Polar residues" evidence="1">
    <location>
        <begin position="194"/>
        <end position="213"/>
    </location>
</feature>
<dbReference type="Proteomes" id="UP001473302">
    <property type="component" value="Unassembled WGS sequence"/>
</dbReference>
<accession>A0ABP9Z6Y1</accession>
<feature type="region of interest" description="Disordered" evidence="1">
    <location>
        <begin position="320"/>
        <end position="345"/>
    </location>
</feature>
<keyword evidence="4" id="KW-1185">Reference proteome</keyword>
<keyword evidence="2" id="KW-0472">Membrane</keyword>
<name>A0ABP9Z6Y1_9FUNG</name>